<evidence type="ECO:0000256" key="5">
    <source>
        <dbReference type="ARBA" id="ARBA00014944"/>
    </source>
</evidence>
<dbReference type="STRING" id="1312852.EG19_10010"/>
<dbReference type="PROSITE" id="PS00379">
    <property type="entry name" value="CDP_ALCOHOL_P_TRANSF"/>
    <property type="match status" value="1"/>
</dbReference>
<dbReference type="Pfam" id="PF01066">
    <property type="entry name" value="CDP-OH_P_transf"/>
    <property type="match status" value="1"/>
</dbReference>
<keyword evidence="11 16" id="KW-0472">Membrane</keyword>
<proteinExistence type="inferred from homology"/>
<evidence type="ECO:0000256" key="4">
    <source>
        <dbReference type="ARBA" id="ARBA00013170"/>
    </source>
</evidence>
<evidence type="ECO:0000256" key="1">
    <source>
        <dbReference type="ARBA" id="ARBA00004141"/>
    </source>
</evidence>
<dbReference type="GO" id="GO:0016020">
    <property type="term" value="C:membrane"/>
    <property type="evidence" value="ECO:0007669"/>
    <property type="project" value="UniProtKB-SubCell"/>
</dbReference>
<feature type="transmembrane region" description="Helical" evidence="16">
    <location>
        <begin position="12"/>
        <end position="28"/>
    </location>
</feature>
<dbReference type="PANTHER" id="PTHR14269">
    <property type="entry name" value="CDP-DIACYLGLYCEROL--GLYCEROL-3-PHOSPHATE 3-PHOSPHATIDYLTRANSFERASE-RELATED"/>
    <property type="match status" value="1"/>
</dbReference>
<evidence type="ECO:0000256" key="12">
    <source>
        <dbReference type="ARBA" id="ARBA00023209"/>
    </source>
</evidence>
<reference evidence="17 18" key="1">
    <citation type="submission" date="2014-04" db="EMBL/GenBank/DDBJ databases">
        <title>The Genome Sequence of Thermoanaerobaculum aquaticum MP-01, The First Cultivated Group 23 Acidobacterium.</title>
        <authorList>
            <person name="Stamps B.W."/>
            <person name="Losey N.A."/>
            <person name="Lawson P.A."/>
            <person name="Stevenson B.S."/>
        </authorList>
    </citation>
    <scope>NUCLEOTIDE SEQUENCE [LARGE SCALE GENOMIC DNA]</scope>
    <source>
        <strain evidence="17 18">MP-01</strain>
    </source>
</reference>
<evidence type="ECO:0000256" key="14">
    <source>
        <dbReference type="ARBA" id="ARBA00048586"/>
    </source>
</evidence>
<sequence length="191" mass="20701">MALRPYTIPNGITLLRLVLVPLFALAIVERNYTWALVIFCLAGLSDALDGALARWLSARSLLGTYLDPIADKALLVTAYIVLTWPAPGVVSIPVWLTVIALSRDVLIVLVALLLYLGAGIREFSPSLLGKATTVAHIATVGLVVVANLRPIDEFWLSLLFYTAFALTLLSGLHYLARAAAQVERLHDARGQ</sequence>
<dbReference type="InterPro" id="IPR043130">
    <property type="entry name" value="CDP-OH_PTrfase_TM_dom"/>
</dbReference>
<dbReference type="Proteomes" id="UP000027284">
    <property type="component" value="Unassembled WGS sequence"/>
</dbReference>
<comment type="caution">
    <text evidence="17">The sequence shown here is derived from an EMBL/GenBank/DDBJ whole genome shotgun (WGS) entry which is preliminary data.</text>
</comment>
<keyword evidence="12" id="KW-0594">Phospholipid biosynthesis</keyword>
<gene>
    <name evidence="17" type="ORF">EG19_10010</name>
</gene>
<dbReference type="PIRSF" id="PIRSF000847">
    <property type="entry name" value="Phos_ph_gly_syn"/>
    <property type="match status" value="1"/>
</dbReference>
<evidence type="ECO:0000256" key="13">
    <source>
        <dbReference type="ARBA" id="ARBA00023264"/>
    </source>
</evidence>
<evidence type="ECO:0000256" key="7">
    <source>
        <dbReference type="ARBA" id="ARBA00022679"/>
    </source>
</evidence>
<evidence type="ECO:0000256" key="9">
    <source>
        <dbReference type="ARBA" id="ARBA00022989"/>
    </source>
</evidence>
<keyword evidence="9 16" id="KW-1133">Transmembrane helix</keyword>
<dbReference type="GO" id="GO:0046474">
    <property type="term" value="P:glycerophospholipid biosynthetic process"/>
    <property type="evidence" value="ECO:0007669"/>
    <property type="project" value="TreeGrafter"/>
</dbReference>
<dbReference type="EC" id="2.7.8.5" evidence="4"/>
<keyword evidence="13" id="KW-1208">Phospholipid metabolism</keyword>
<evidence type="ECO:0000256" key="3">
    <source>
        <dbReference type="ARBA" id="ARBA00010441"/>
    </source>
</evidence>
<comment type="similarity">
    <text evidence="3 15">Belongs to the CDP-alcohol phosphatidyltransferase class-I family.</text>
</comment>
<protein>
    <recommendedName>
        <fullName evidence="5">CDP-diacylglycerol--glycerol-3-phosphate 3-phosphatidyltransferase</fullName>
        <ecNumber evidence="4">2.7.8.5</ecNumber>
    </recommendedName>
</protein>
<comment type="catalytic activity">
    <reaction evidence="14">
        <text>a CDP-1,2-diacyl-sn-glycerol + sn-glycerol 3-phosphate = a 1,2-diacyl-sn-glycero-3-phospho-(1'-sn-glycero-3'-phosphate) + CMP + H(+)</text>
        <dbReference type="Rhea" id="RHEA:12593"/>
        <dbReference type="ChEBI" id="CHEBI:15378"/>
        <dbReference type="ChEBI" id="CHEBI:57597"/>
        <dbReference type="ChEBI" id="CHEBI:58332"/>
        <dbReference type="ChEBI" id="CHEBI:60110"/>
        <dbReference type="ChEBI" id="CHEBI:60377"/>
        <dbReference type="EC" id="2.7.8.5"/>
    </reaction>
</comment>
<dbReference type="InterPro" id="IPR050324">
    <property type="entry name" value="CDP-alcohol_PTase-I"/>
</dbReference>
<dbReference type="Gene3D" id="1.20.120.1760">
    <property type="match status" value="1"/>
</dbReference>
<comment type="pathway">
    <text evidence="2">Phospholipid metabolism; phosphatidylglycerol biosynthesis; phosphatidylglycerol from CDP-diacylglycerol: step 1/2.</text>
</comment>
<feature type="transmembrane region" description="Helical" evidence="16">
    <location>
        <begin position="154"/>
        <end position="176"/>
    </location>
</feature>
<evidence type="ECO:0000256" key="15">
    <source>
        <dbReference type="RuleBase" id="RU003750"/>
    </source>
</evidence>
<dbReference type="EMBL" id="JMFG01000005">
    <property type="protein sequence ID" value="KDA54749.1"/>
    <property type="molecule type" value="Genomic_DNA"/>
</dbReference>
<evidence type="ECO:0000256" key="10">
    <source>
        <dbReference type="ARBA" id="ARBA00023098"/>
    </source>
</evidence>
<evidence type="ECO:0000313" key="17">
    <source>
        <dbReference type="EMBL" id="KDA54749.1"/>
    </source>
</evidence>
<dbReference type="AlphaFoldDB" id="A0A062XZ70"/>
<dbReference type="InterPro" id="IPR048254">
    <property type="entry name" value="CDP_ALCOHOL_P_TRANSF_CS"/>
</dbReference>
<feature type="transmembrane region" description="Helical" evidence="16">
    <location>
        <begin position="34"/>
        <end position="57"/>
    </location>
</feature>
<evidence type="ECO:0000256" key="2">
    <source>
        <dbReference type="ARBA" id="ARBA00005042"/>
    </source>
</evidence>
<keyword evidence="18" id="KW-1185">Reference proteome</keyword>
<evidence type="ECO:0000256" key="8">
    <source>
        <dbReference type="ARBA" id="ARBA00022692"/>
    </source>
</evidence>
<accession>A0A062XZ70</accession>
<evidence type="ECO:0000256" key="6">
    <source>
        <dbReference type="ARBA" id="ARBA00022516"/>
    </source>
</evidence>
<keyword evidence="6" id="KW-0444">Lipid biosynthesis</keyword>
<comment type="subcellular location">
    <subcellularLocation>
        <location evidence="1">Membrane</location>
        <topology evidence="1">Multi-pass membrane protein</topology>
    </subcellularLocation>
</comment>
<dbReference type="InterPro" id="IPR004570">
    <property type="entry name" value="Phosphatidylglycerol_P_synth"/>
</dbReference>
<keyword evidence="7 15" id="KW-0808">Transferase</keyword>
<evidence type="ECO:0000256" key="11">
    <source>
        <dbReference type="ARBA" id="ARBA00023136"/>
    </source>
</evidence>
<keyword evidence="8 16" id="KW-0812">Transmembrane</keyword>
<evidence type="ECO:0000313" key="18">
    <source>
        <dbReference type="Proteomes" id="UP000027284"/>
    </source>
</evidence>
<evidence type="ECO:0000256" key="16">
    <source>
        <dbReference type="SAM" id="Phobius"/>
    </source>
</evidence>
<keyword evidence="10" id="KW-0443">Lipid metabolism</keyword>
<dbReference type="InterPro" id="IPR000462">
    <property type="entry name" value="CDP-OH_P_trans"/>
</dbReference>
<dbReference type="GO" id="GO:0008444">
    <property type="term" value="F:CDP-diacylglycerol-glycerol-3-phosphate 3-phosphatidyltransferase activity"/>
    <property type="evidence" value="ECO:0007669"/>
    <property type="project" value="UniProtKB-EC"/>
</dbReference>
<name>A0A062XZ70_9BACT</name>
<organism evidence="17 18">
    <name type="scientific">Thermoanaerobaculum aquaticum</name>
    <dbReference type="NCBI Taxonomy" id="1312852"/>
    <lineage>
        <taxon>Bacteria</taxon>
        <taxon>Pseudomonadati</taxon>
        <taxon>Acidobacteriota</taxon>
        <taxon>Thermoanaerobaculia</taxon>
        <taxon>Thermoanaerobaculales</taxon>
        <taxon>Thermoanaerobaculaceae</taxon>
        <taxon>Thermoanaerobaculum</taxon>
    </lineage>
</organism>
<dbReference type="PANTHER" id="PTHR14269:SF11">
    <property type="entry name" value="CDP-DIACYLGLYCEROL--GLYCEROL-3-PHOSPHATE 3-PHOSPHATIDYLTRANSFERASE"/>
    <property type="match status" value="1"/>
</dbReference>